<dbReference type="InterPro" id="IPR018095">
    <property type="entry name" value="Thymidylate_kin_CS"/>
</dbReference>
<dbReference type="GO" id="GO:0005829">
    <property type="term" value="C:cytosol"/>
    <property type="evidence" value="ECO:0007669"/>
    <property type="project" value="TreeGrafter"/>
</dbReference>
<keyword evidence="8 12" id="KW-0067">ATP-binding</keyword>
<dbReference type="PANTHER" id="PTHR10344:SF4">
    <property type="entry name" value="UMP-CMP KINASE 2, MITOCHONDRIAL"/>
    <property type="match status" value="1"/>
</dbReference>
<evidence type="ECO:0000256" key="1">
    <source>
        <dbReference type="ARBA" id="ARBA00009776"/>
    </source>
</evidence>
<keyword evidence="7 12" id="KW-0418">Kinase</keyword>
<comment type="caution">
    <text evidence="12">Lacks conserved residue(s) required for the propagation of feature annotation.</text>
</comment>
<keyword evidence="5 12" id="KW-0545">Nucleotide biosynthesis</keyword>
<accession>A0A2R4W004</accession>
<comment type="similarity">
    <text evidence="1 12">Belongs to the thymidylate kinase family.</text>
</comment>
<dbReference type="Gene3D" id="3.40.50.300">
    <property type="entry name" value="P-loop containing nucleotide triphosphate hydrolases"/>
    <property type="match status" value="1"/>
</dbReference>
<dbReference type="OrthoDB" id="9774907at2"/>
<dbReference type="FunFam" id="3.40.50.300:FF:000225">
    <property type="entry name" value="Thymidylate kinase"/>
    <property type="match status" value="1"/>
</dbReference>
<evidence type="ECO:0000313" key="15">
    <source>
        <dbReference type="Proteomes" id="UP000244792"/>
    </source>
</evidence>
<dbReference type="InterPro" id="IPR027417">
    <property type="entry name" value="P-loop_NTPase"/>
</dbReference>
<dbReference type="EC" id="2.7.4.9" evidence="2 12"/>
<dbReference type="HAMAP" id="MF_00165">
    <property type="entry name" value="Thymidylate_kinase"/>
    <property type="match status" value="1"/>
</dbReference>
<dbReference type="PANTHER" id="PTHR10344">
    <property type="entry name" value="THYMIDYLATE KINASE"/>
    <property type="match status" value="1"/>
</dbReference>
<evidence type="ECO:0000256" key="11">
    <source>
        <dbReference type="ARBA" id="ARBA00057735"/>
    </source>
</evidence>
<dbReference type="PROSITE" id="PS01331">
    <property type="entry name" value="THYMIDYLATE_KINASE"/>
    <property type="match status" value="1"/>
</dbReference>
<dbReference type="Proteomes" id="UP000244792">
    <property type="component" value="Chromosome"/>
</dbReference>
<evidence type="ECO:0000256" key="3">
    <source>
        <dbReference type="ARBA" id="ARBA00017144"/>
    </source>
</evidence>
<dbReference type="SUPFAM" id="SSF52540">
    <property type="entry name" value="P-loop containing nucleoside triphosphate hydrolases"/>
    <property type="match status" value="1"/>
</dbReference>
<dbReference type="GO" id="GO:0005524">
    <property type="term" value="F:ATP binding"/>
    <property type="evidence" value="ECO:0007669"/>
    <property type="project" value="UniProtKB-UniRule"/>
</dbReference>
<dbReference type="AlphaFoldDB" id="A0A2R4W004"/>
<organism evidence="14 15">
    <name type="scientific">Thermodesulfobium acidiphilum</name>
    <dbReference type="NCBI Taxonomy" id="1794699"/>
    <lineage>
        <taxon>Bacteria</taxon>
        <taxon>Pseudomonadati</taxon>
        <taxon>Thermodesulfobiota</taxon>
        <taxon>Thermodesulfobiia</taxon>
        <taxon>Thermodesulfobiales</taxon>
        <taxon>Thermodesulfobiaceae</taxon>
        <taxon>Thermodesulfobium</taxon>
    </lineage>
</organism>
<dbReference type="KEGG" id="taci:TDSAC_0724"/>
<dbReference type="GO" id="GO:0004798">
    <property type="term" value="F:dTMP kinase activity"/>
    <property type="evidence" value="ECO:0007669"/>
    <property type="project" value="UniProtKB-UniRule"/>
</dbReference>
<dbReference type="InterPro" id="IPR039430">
    <property type="entry name" value="Thymidylate_kin-like_dom"/>
</dbReference>
<protein>
    <recommendedName>
        <fullName evidence="3 12">Thymidylate kinase</fullName>
        <ecNumber evidence="2 12">2.7.4.9</ecNumber>
    </recommendedName>
    <alternativeName>
        <fullName evidence="9 12">dTMP kinase</fullName>
    </alternativeName>
</protein>
<evidence type="ECO:0000256" key="10">
    <source>
        <dbReference type="ARBA" id="ARBA00048743"/>
    </source>
</evidence>
<evidence type="ECO:0000256" key="5">
    <source>
        <dbReference type="ARBA" id="ARBA00022727"/>
    </source>
</evidence>
<dbReference type="GO" id="GO:0006227">
    <property type="term" value="P:dUDP biosynthetic process"/>
    <property type="evidence" value="ECO:0007669"/>
    <property type="project" value="TreeGrafter"/>
</dbReference>
<comment type="catalytic activity">
    <reaction evidence="10 12">
        <text>dTMP + ATP = dTDP + ADP</text>
        <dbReference type="Rhea" id="RHEA:13517"/>
        <dbReference type="ChEBI" id="CHEBI:30616"/>
        <dbReference type="ChEBI" id="CHEBI:58369"/>
        <dbReference type="ChEBI" id="CHEBI:63528"/>
        <dbReference type="ChEBI" id="CHEBI:456216"/>
        <dbReference type="EC" id="2.7.4.9"/>
    </reaction>
</comment>
<feature type="domain" description="Thymidylate kinase-like" evidence="13">
    <location>
        <begin position="12"/>
        <end position="197"/>
    </location>
</feature>
<comment type="function">
    <text evidence="11 12">Phosphorylation of dTMP to form dTDP in both de novo and salvage pathways of dTTP synthesis.</text>
</comment>
<evidence type="ECO:0000256" key="4">
    <source>
        <dbReference type="ARBA" id="ARBA00022679"/>
    </source>
</evidence>
<keyword evidence="15" id="KW-1185">Reference proteome</keyword>
<dbReference type="NCBIfam" id="TIGR00041">
    <property type="entry name" value="DTMP_kinase"/>
    <property type="match status" value="1"/>
</dbReference>
<evidence type="ECO:0000256" key="2">
    <source>
        <dbReference type="ARBA" id="ARBA00012980"/>
    </source>
</evidence>
<keyword evidence="4 12" id="KW-0808">Transferase</keyword>
<dbReference type="CDD" id="cd01672">
    <property type="entry name" value="TMPK"/>
    <property type="match status" value="1"/>
</dbReference>
<dbReference type="Pfam" id="PF02223">
    <property type="entry name" value="Thymidylate_kin"/>
    <property type="match status" value="1"/>
</dbReference>
<sequence length="214" mass="24844">MQNNKKGLFITFEGIEKCGKTTQSRLLYEKLLSLGEEVAYFKDPGVTKVGENFRDILLYGKNISVETEVLLFAACRAQLVNECIIPALKEDKIIICDRFSDSTFAYQGYGRNVNLSFLENLDKYATKGLKPDVTFLFDFSFFEAKERVLDSKDRMETESVDFHNRVRIGYLMLASMEPDRFCILHPKLSKEKLHEIILKKVLERKTERRCLKKD</sequence>
<dbReference type="InterPro" id="IPR018094">
    <property type="entry name" value="Thymidylate_kinase"/>
</dbReference>
<reference evidence="14 15" key="1">
    <citation type="submission" date="2017-04" db="EMBL/GenBank/DDBJ databases">
        <title>Genomic insights into metabolism of Thermodesulfobium acidiphilum.</title>
        <authorList>
            <person name="Toshchakov S.V."/>
            <person name="Frolov E.N."/>
            <person name="Kublanov I.V."/>
            <person name="Samarov N.I."/>
            <person name="Novikov A."/>
            <person name="Lebedinsky A.V."/>
            <person name="Bonch-Osmolovskaya E.A."/>
            <person name="Chernyh N.A."/>
        </authorList>
    </citation>
    <scope>NUCLEOTIDE SEQUENCE [LARGE SCALE GENOMIC DNA]</scope>
    <source>
        <strain evidence="14 15">3127-1</strain>
    </source>
</reference>
<evidence type="ECO:0000313" key="14">
    <source>
        <dbReference type="EMBL" id="AWB10092.1"/>
    </source>
</evidence>
<evidence type="ECO:0000256" key="8">
    <source>
        <dbReference type="ARBA" id="ARBA00022840"/>
    </source>
</evidence>
<proteinExistence type="inferred from homology"/>
<dbReference type="EMBL" id="CP020921">
    <property type="protein sequence ID" value="AWB10092.1"/>
    <property type="molecule type" value="Genomic_DNA"/>
</dbReference>
<gene>
    <name evidence="12" type="primary">tmk</name>
    <name evidence="14" type="ORF">TDSAC_0724</name>
</gene>
<keyword evidence="6 12" id="KW-0547">Nucleotide-binding</keyword>
<evidence type="ECO:0000259" key="13">
    <source>
        <dbReference type="Pfam" id="PF02223"/>
    </source>
</evidence>
<dbReference type="RefSeq" id="WP_108308922.1">
    <property type="nucleotide sequence ID" value="NZ_CP020921.1"/>
</dbReference>
<dbReference type="GO" id="GO:0006235">
    <property type="term" value="P:dTTP biosynthetic process"/>
    <property type="evidence" value="ECO:0007669"/>
    <property type="project" value="UniProtKB-UniRule"/>
</dbReference>
<evidence type="ECO:0000256" key="7">
    <source>
        <dbReference type="ARBA" id="ARBA00022777"/>
    </source>
</evidence>
<evidence type="ECO:0000256" key="9">
    <source>
        <dbReference type="ARBA" id="ARBA00029962"/>
    </source>
</evidence>
<evidence type="ECO:0000256" key="6">
    <source>
        <dbReference type="ARBA" id="ARBA00022741"/>
    </source>
</evidence>
<name>A0A2R4W004_THEAF</name>
<evidence type="ECO:0000256" key="12">
    <source>
        <dbReference type="HAMAP-Rule" id="MF_00165"/>
    </source>
</evidence>
<dbReference type="GO" id="GO:0006233">
    <property type="term" value="P:dTDP biosynthetic process"/>
    <property type="evidence" value="ECO:0007669"/>
    <property type="project" value="InterPro"/>
</dbReference>